<comment type="catalytic activity">
    <reaction evidence="1 10">
        <text>D-fructose 6-phosphate + L-glutamine = D-glucosamine 6-phosphate + L-glutamate</text>
        <dbReference type="Rhea" id="RHEA:13237"/>
        <dbReference type="ChEBI" id="CHEBI:29985"/>
        <dbReference type="ChEBI" id="CHEBI:58359"/>
        <dbReference type="ChEBI" id="CHEBI:58725"/>
        <dbReference type="ChEBI" id="CHEBI:61527"/>
        <dbReference type="EC" id="2.6.1.16"/>
    </reaction>
</comment>
<evidence type="ECO:0000256" key="2">
    <source>
        <dbReference type="ARBA" id="ARBA00004496"/>
    </source>
</evidence>
<dbReference type="GO" id="GO:0006487">
    <property type="term" value="P:protein N-linked glycosylation"/>
    <property type="evidence" value="ECO:0007669"/>
    <property type="project" value="TreeGrafter"/>
</dbReference>
<dbReference type="GO" id="GO:0005975">
    <property type="term" value="P:carbohydrate metabolic process"/>
    <property type="evidence" value="ECO:0007669"/>
    <property type="project" value="UniProtKB-UniRule"/>
</dbReference>
<dbReference type="SUPFAM" id="SSF56235">
    <property type="entry name" value="N-terminal nucleophile aminohydrolases (Ntn hydrolases)"/>
    <property type="match status" value="1"/>
</dbReference>
<dbReference type="GO" id="GO:0005829">
    <property type="term" value="C:cytosol"/>
    <property type="evidence" value="ECO:0007669"/>
    <property type="project" value="TreeGrafter"/>
</dbReference>
<evidence type="ECO:0000256" key="4">
    <source>
        <dbReference type="ARBA" id="ARBA00016090"/>
    </source>
</evidence>
<evidence type="ECO:0000256" key="8">
    <source>
        <dbReference type="ARBA" id="ARBA00022737"/>
    </source>
</evidence>
<feature type="domain" description="Glutamine amidotransferase type-2" evidence="11">
    <location>
        <begin position="2"/>
        <end position="217"/>
    </location>
</feature>
<evidence type="ECO:0000256" key="10">
    <source>
        <dbReference type="HAMAP-Rule" id="MF_00164"/>
    </source>
</evidence>
<dbReference type="FunFam" id="3.60.20.10:FF:000006">
    <property type="entry name" value="Glutamine--fructose-6-phosphate aminotransferase [isomerizing]"/>
    <property type="match status" value="1"/>
</dbReference>
<organism evidence="13 14">
    <name type="scientific">Brockia lithotrophica</name>
    <dbReference type="NCBI Taxonomy" id="933949"/>
    <lineage>
        <taxon>Bacteria</taxon>
        <taxon>Bacillati</taxon>
        <taxon>Bacillota</taxon>
        <taxon>Bacilli</taxon>
        <taxon>Bacillales</taxon>
        <taxon>Bacillales Family X. Incertae Sedis</taxon>
        <taxon>Brockia</taxon>
    </lineage>
</organism>
<comment type="subunit">
    <text evidence="10">Homodimer.</text>
</comment>
<dbReference type="EC" id="2.6.1.16" evidence="3 10"/>
<evidence type="ECO:0000256" key="3">
    <source>
        <dbReference type="ARBA" id="ARBA00012916"/>
    </source>
</evidence>
<dbReference type="InterPro" id="IPR047084">
    <property type="entry name" value="GFAT_N"/>
</dbReference>
<evidence type="ECO:0000313" key="13">
    <source>
        <dbReference type="EMBL" id="RKQ84777.1"/>
    </source>
</evidence>
<dbReference type="RefSeq" id="WP_121444511.1">
    <property type="nucleotide sequence ID" value="NZ_RBIJ01000003.1"/>
</dbReference>
<evidence type="ECO:0000313" key="14">
    <source>
        <dbReference type="Proteomes" id="UP000267019"/>
    </source>
</evidence>
<dbReference type="EMBL" id="RBIJ01000003">
    <property type="protein sequence ID" value="RKQ84777.1"/>
    <property type="molecule type" value="Genomic_DNA"/>
</dbReference>
<dbReference type="InterPro" id="IPR035490">
    <property type="entry name" value="GlmS/FrlB_SIS"/>
</dbReference>
<dbReference type="AlphaFoldDB" id="A0A660L1P7"/>
<dbReference type="NCBIfam" id="NF001484">
    <property type="entry name" value="PRK00331.1"/>
    <property type="match status" value="1"/>
</dbReference>
<feature type="active site" description="For Fru-6P isomerization activity" evidence="10">
    <location>
        <position position="604"/>
    </location>
</feature>
<gene>
    <name evidence="10" type="primary">glmS</name>
    <name evidence="13" type="ORF">C7438_1274</name>
</gene>
<feature type="active site" description="Nucleophile; for GATase activity" evidence="10">
    <location>
        <position position="2"/>
    </location>
</feature>
<dbReference type="HAMAP" id="MF_00164">
    <property type="entry name" value="GlmS"/>
    <property type="match status" value="1"/>
</dbReference>
<dbReference type="FunFam" id="3.40.50.10490:FF:000022">
    <property type="entry name" value="Glutamine--fructose-6-phosphate aminotransferase [isomerizing]"/>
    <property type="match status" value="1"/>
</dbReference>
<evidence type="ECO:0000256" key="9">
    <source>
        <dbReference type="ARBA" id="ARBA00022962"/>
    </source>
</evidence>
<dbReference type="PROSITE" id="PS51464">
    <property type="entry name" value="SIS"/>
    <property type="match status" value="2"/>
</dbReference>
<dbReference type="GO" id="GO:0006002">
    <property type="term" value="P:fructose 6-phosphate metabolic process"/>
    <property type="evidence" value="ECO:0007669"/>
    <property type="project" value="TreeGrafter"/>
</dbReference>
<dbReference type="Pfam" id="PF13522">
    <property type="entry name" value="GATase_6"/>
    <property type="match status" value="1"/>
</dbReference>
<dbReference type="PROSITE" id="PS51278">
    <property type="entry name" value="GATASE_TYPE_2"/>
    <property type="match status" value="1"/>
</dbReference>
<keyword evidence="14" id="KW-1185">Reference proteome</keyword>
<dbReference type="Pfam" id="PF01380">
    <property type="entry name" value="SIS"/>
    <property type="match status" value="2"/>
</dbReference>
<evidence type="ECO:0000256" key="7">
    <source>
        <dbReference type="ARBA" id="ARBA00022679"/>
    </source>
</evidence>
<protein>
    <recommendedName>
        <fullName evidence="4 10">Glutamine--fructose-6-phosphate aminotransferase [isomerizing]</fullName>
        <ecNumber evidence="3 10">2.6.1.16</ecNumber>
    </recommendedName>
    <alternativeName>
        <fullName evidence="10">D-fructose-6-phosphate amidotransferase</fullName>
    </alternativeName>
    <alternativeName>
        <fullName evidence="10">GFAT</fullName>
    </alternativeName>
    <alternativeName>
        <fullName evidence="10">Glucosamine-6-phosphate synthase</fullName>
    </alternativeName>
    <alternativeName>
        <fullName evidence="10">Hexosephosphate aminotransferase</fullName>
    </alternativeName>
    <alternativeName>
        <fullName evidence="10">L-glutamine--D-fructose-6-phosphate amidotransferase</fullName>
    </alternativeName>
</protein>
<comment type="caution">
    <text evidence="13">The sequence shown here is derived from an EMBL/GenBank/DDBJ whole genome shotgun (WGS) entry which is preliminary data.</text>
</comment>
<dbReference type="OrthoDB" id="106547at2"/>
<evidence type="ECO:0000259" key="11">
    <source>
        <dbReference type="PROSITE" id="PS51278"/>
    </source>
</evidence>
<reference evidence="13 14" key="1">
    <citation type="submission" date="2018-10" db="EMBL/GenBank/DDBJ databases">
        <title>Genomic Encyclopedia of Type Strains, Phase IV (KMG-IV): sequencing the most valuable type-strain genomes for metagenomic binning, comparative biology and taxonomic classification.</title>
        <authorList>
            <person name="Goeker M."/>
        </authorList>
    </citation>
    <scope>NUCLEOTIDE SEQUENCE [LARGE SCALE GENOMIC DNA]</scope>
    <source>
        <strain evidence="13 14">DSM 22653</strain>
    </source>
</reference>
<feature type="domain" description="SIS" evidence="12">
    <location>
        <begin position="451"/>
        <end position="599"/>
    </location>
</feature>
<dbReference type="CDD" id="cd05009">
    <property type="entry name" value="SIS_GlmS_GlmD_2"/>
    <property type="match status" value="1"/>
</dbReference>
<dbReference type="InterPro" id="IPR005855">
    <property type="entry name" value="GFAT"/>
</dbReference>
<dbReference type="InterPro" id="IPR046348">
    <property type="entry name" value="SIS_dom_sf"/>
</dbReference>
<comment type="subcellular location">
    <subcellularLocation>
        <location evidence="2 10">Cytoplasm</location>
    </subcellularLocation>
</comment>
<keyword evidence="9" id="KW-0315">Glutamine amidotransferase</keyword>
<dbReference type="Gene3D" id="3.40.50.10490">
    <property type="entry name" value="Glucose-6-phosphate isomerase like protein, domain 1"/>
    <property type="match status" value="2"/>
</dbReference>
<evidence type="ECO:0000256" key="6">
    <source>
        <dbReference type="ARBA" id="ARBA00022576"/>
    </source>
</evidence>
<comment type="function">
    <text evidence="10">Catalyzes the first step in hexosamine metabolism, converting fructose-6P into glucosamine-6P using glutamine as a nitrogen source.</text>
</comment>
<keyword evidence="7 10" id="KW-0808">Transferase</keyword>
<dbReference type="InterPro" id="IPR035466">
    <property type="entry name" value="GlmS/AgaS_SIS"/>
</dbReference>
<feature type="initiator methionine" description="Removed" evidence="10">
    <location>
        <position position="1"/>
    </location>
</feature>
<dbReference type="Proteomes" id="UP000267019">
    <property type="component" value="Unassembled WGS sequence"/>
</dbReference>
<dbReference type="CDD" id="cd00714">
    <property type="entry name" value="GFAT"/>
    <property type="match status" value="1"/>
</dbReference>
<dbReference type="InterPro" id="IPR029055">
    <property type="entry name" value="Ntn_hydrolases_N"/>
</dbReference>
<dbReference type="FunFam" id="3.40.50.10490:FF:000001">
    <property type="entry name" value="Glutamine--fructose-6-phosphate aminotransferase [isomerizing]"/>
    <property type="match status" value="1"/>
</dbReference>
<keyword evidence="5 10" id="KW-0963">Cytoplasm</keyword>
<evidence type="ECO:0000256" key="1">
    <source>
        <dbReference type="ARBA" id="ARBA00001031"/>
    </source>
</evidence>
<evidence type="ECO:0000256" key="5">
    <source>
        <dbReference type="ARBA" id="ARBA00022490"/>
    </source>
</evidence>
<feature type="domain" description="SIS" evidence="12">
    <location>
        <begin position="285"/>
        <end position="425"/>
    </location>
</feature>
<evidence type="ECO:0000259" key="12">
    <source>
        <dbReference type="PROSITE" id="PS51464"/>
    </source>
</evidence>
<dbReference type="GO" id="GO:0004360">
    <property type="term" value="F:glutamine-fructose-6-phosphate transaminase (isomerizing) activity"/>
    <property type="evidence" value="ECO:0007669"/>
    <property type="project" value="UniProtKB-UniRule"/>
</dbReference>
<keyword evidence="6 10" id="KW-0032">Aminotransferase</keyword>
<keyword evidence="8" id="KW-0677">Repeat</keyword>
<dbReference type="PANTHER" id="PTHR10937:SF0">
    <property type="entry name" value="GLUTAMINE--FRUCTOSE-6-PHOSPHATE TRANSAMINASE (ISOMERIZING)"/>
    <property type="match status" value="1"/>
</dbReference>
<dbReference type="CDD" id="cd05008">
    <property type="entry name" value="SIS_GlmS_GlmD_1"/>
    <property type="match status" value="1"/>
</dbReference>
<dbReference type="GO" id="GO:0006047">
    <property type="term" value="P:UDP-N-acetylglucosamine metabolic process"/>
    <property type="evidence" value="ECO:0007669"/>
    <property type="project" value="TreeGrafter"/>
</dbReference>
<dbReference type="Gene3D" id="3.60.20.10">
    <property type="entry name" value="Glutamine Phosphoribosylpyrophosphate, subunit 1, domain 1"/>
    <property type="match status" value="1"/>
</dbReference>
<dbReference type="PANTHER" id="PTHR10937">
    <property type="entry name" value="GLUCOSAMINE--FRUCTOSE-6-PHOSPHATE AMINOTRANSFERASE, ISOMERIZING"/>
    <property type="match status" value="1"/>
</dbReference>
<dbReference type="SUPFAM" id="SSF53697">
    <property type="entry name" value="SIS domain"/>
    <property type="match status" value="1"/>
</dbReference>
<proteinExistence type="inferred from homology"/>
<dbReference type="GO" id="GO:0097367">
    <property type="term" value="F:carbohydrate derivative binding"/>
    <property type="evidence" value="ECO:0007669"/>
    <property type="project" value="InterPro"/>
</dbReference>
<name>A0A660L1P7_9BACL</name>
<accession>A0A660L1P7</accession>
<sequence length="609" mass="67150">MCGIVGYVGAKQAAPILIHGLRALEYRGYDSAGIAVYGNGVVQVLKRKGRIDHLEALVGERPLQGTLGIGHTRWATHGQPSDENAHPHTDCTGDHVVVHNGIIENYAELRDELKAQGHRFKSETDTEVVAHLIESLYDGDLVNTVRRVAARLEGAYALVVISRQEPDKIVAVKRASPLIIGLGEGENFLASDIPALLPYTRRVIPLEEEEMAVLTSDGVKLIRLDGTLVTRAPMWVKWDPIQAERGGYRHFMLKEIHEQPRAVRDTLSGRINRRGDDVLLDEVHLDPKWVQDLRGVYLVACGTAYHAGLIGGRLIERLAGIPVWNEVASEFRSRDPLIDKRTLFVVISQSGETADTLSALREARRRGARILAITNVVGSSVAREADDVVYTWAGPEIAVASTKAYTTQVVALALLAIRLAKITGHTGEQELRDLLEEMRFLPKALEEVMELEEEVRAIGERARTWHDAFFIGRGLDYFSALEGQLKMKEISYIHAEAYPAGELKHGTLALIESGTPVIALMTQPDQRKKMISNIEEVRARGADVLLIARQDLAGADRHAQTTLMLPAVHPLLMPVVTVVPLQLLAYYAAVTRGADVDKPRNLAKSVTVE</sequence>
<dbReference type="NCBIfam" id="TIGR01135">
    <property type="entry name" value="glmS"/>
    <property type="match status" value="1"/>
</dbReference>
<dbReference type="InterPro" id="IPR001347">
    <property type="entry name" value="SIS_dom"/>
</dbReference>
<dbReference type="InterPro" id="IPR017932">
    <property type="entry name" value="GATase_2_dom"/>
</dbReference>